<keyword evidence="3" id="KW-1185">Reference proteome</keyword>
<comment type="caution">
    <text evidence="2">The sequence shown here is derived from an EMBL/GenBank/DDBJ whole genome shotgun (WGS) entry which is preliminary data.</text>
</comment>
<dbReference type="RefSeq" id="WP_264511837.1">
    <property type="nucleotide sequence ID" value="NZ_JAPDDR010000002.1"/>
</dbReference>
<accession>A0ABT3FZA2</accession>
<evidence type="ECO:0000256" key="1">
    <source>
        <dbReference type="SAM" id="MobiDB-lite"/>
    </source>
</evidence>
<reference evidence="2" key="1">
    <citation type="submission" date="2022-10" db="EMBL/GenBank/DDBJ databases">
        <title>Luteolibacter sp. GHJ8, whole genome shotgun sequencing project.</title>
        <authorList>
            <person name="Zhao G."/>
            <person name="Shen L."/>
        </authorList>
    </citation>
    <scope>NUCLEOTIDE SEQUENCE</scope>
    <source>
        <strain evidence="2">GHJ8</strain>
    </source>
</reference>
<organism evidence="2 3">
    <name type="scientific">Luteolibacter rhizosphaerae</name>
    <dbReference type="NCBI Taxonomy" id="2989719"/>
    <lineage>
        <taxon>Bacteria</taxon>
        <taxon>Pseudomonadati</taxon>
        <taxon>Verrucomicrobiota</taxon>
        <taxon>Verrucomicrobiia</taxon>
        <taxon>Verrucomicrobiales</taxon>
        <taxon>Verrucomicrobiaceae</taxon>
        <taxon>Luteolibacter</taxon>
    </lineage>
</organism>
<dbReference type="Proteomes" id="UP001165653">
    <property type="component" value="Unassembled WGS sequence"/>
</dbReference>
<sequence>MIEIGLFEDALALLDEMDLEIQKHPRGLRILMFCALAQGSFRSAEKVALYLTKSGSEEKASAAVVLHRLAGIKAKLGDHRSCSFLARAAVEADPQQLERMQDDPDIPNSCLPSSSR</sequence>
<name>A0ABT3FZA2_9BACT</name>
<proteinExistence type="predicted"/>
<evidence type="ECO:0000313" key="3">
    <source>
        <dbReference type="Proteomes" id="UP001165653"/>
    </source>
</evidence>
<evidence type="ECO:0000313" key="2">
    <source>
        <dbReference type="EMBL" id="MCW1912925.1"/>
    </source>
</evidence>
<feature type="region of interest" description="Disordered" evidence="1">
    <location>
        <begin position="95"/>
        <end position="116"/>
    </location>
</feature>
<dbReference type="EMBL" id="JAPDDR010000002">
    <property type="protein sequence ID" value="MCW1912925.1"/>
    <property type="molecule type" value="Genomic_DNA"/>
</dbReference>
<protein>
    <submittedName>
        <fullName evidence="2">Uncharacterized protein</fullName>
    </submittedName>
</protein>
<gene>
    <name evidence="2" type="ORF">OJ996_05035</name>
</gene>